<evidence type="ECO:0000256" key="1">
    <source>
        <dbReference type="SAM" id="MobiDB-lite"/>
    </source>
</evidence>
<dbReference type="EMBL" id="MU855507">
    <property type="protein sequence ID" value="KAK3902480.1"/>
    <property type="molecule type" value="Genomic_DNA"/>
</dbReference>
<feature type="compositionally biased region" description="Basic and acidic residues" evidence="1">
    <location>
        <begin position="51"/>
        <end position="63"/>
    </location>
</feature>
<feature type="compositionally biased region" description="Low complexity" evidence="1">
    <location>
        <begin position="95"/>
        <end position="120"/>
    </location>
</feature>
<keyword evidence="3" id="KW-1185">Reference proteome</keyword>
<reference evidence="2" key="2">
    <citation type="submission" date="2023-05" db="EMBL/GenBank/DDBJ databases">
        <authorList>
            <consortium name="Lawrence Berkeley National Laboratory"/>
            <person name="Steindorff A."/>
            <person name="Hensen N."/>
            <person name="Bonometti L."/>
            <person name="Westerberg I."/>
            <person name="Brannstrom I.O."/>
            <person name="Guillou S."/>
            <person name="Cros-Aarteil S."/>
            <person name="Calhoun S."/>
            <person name="Haridas S."/>
            <person name="Kuo A."/>
            <person name="Mondo S."/>
            <person name="Pangilinan J."/>
            <person name="Riley R."/>
            <person name="Labutti K."/>
            <person name="Andreopoulos B."/>
            <person name="Lipzen A."/>
            <person name="Chen C."/>
            <person name="Yanf M."/>
            <person name="Daum C."/>
            <person name="Ng V."/>
            <person name="Clum A."/>
            <person name="Ohm R."/>
            <person name="Martin F."/>
            <person name="Silar P."/>
            <person name="Natvig D."/>
            <person name="Lalanne C."/>
            <person name="Gautier V."/>
            <person name="Ament-Velasquez S.L."/>
            <person name="Kruys A."/>
            <person name="Hutchinson M.I."/>
            <person name="Powell A.J."/>
            <person name="Barry K."/>
            <person name="Miller A.N."/>
            <person name="Grigoriev I.V."/>
            <person name="Debuchy R."/>
            <person name="Gladieux P."/>
            <person name="Thoren M.H."/>
            <person name="Johannesson H."/>
        </authorList>
    </citation>
    <scope>NUCLEOTIDE SEQUENCE</scope>
    <source>
        <strain evidence="2">CBS 103.79</strain>
    </source>
</reference>
<protein>
    <submittedName>
        <fullName evidence="2">Uncharacterized protein</fullName>
    </submittedName>
</protein>
<proteinExistence type="predicted"/>
<sequence>MQRLSDFNARLARAADLGPDVGPIQVEQAAAHVLESSVIFLGLVNFLQSSGRRDVETHEEGSRKRQRQRSNTQSTSSMESPDGHDSGNEDDMIISNDNNGGSSSSSSNESNVITNSNSSSNHRDGRVEDSDAVAASFLTGPFAPDMATVLQLVVFSMRLTELHHDLYFAIYRYLQQHEHARNLTDATNRTSSFSPNTAAGSLFPIPVSLTIAGVPLAPHPRFQLELVLQAGAHYLERIQDALSGLKALRPDVSGPLRMIPQQRSVSGALLVRLLMMQDQQGRMGAIREVLSKLREEFSIVVQL</sequence>
<dbReference type="AlphaFoldDB" id="A0AAN6RTK0"/>
<comment type="caution">
    <text evidence="2">The sequence shown here is derived from an EMBL/GenBank/DDBJ whole genome shotgun (WGS) entry which is preliminary data.</text>
</comment>
<reference evidence="2" key="1">
    <citation type="journal article" date="2023" name="Mol. Phylogenet. Evol.">
        <title>Genome-scale phylogeny and comparative genomics of the fungal order Sordariales.</title>
        <authorList>
            <person name="Hensen N."/>
            <person name="Bonometti L."/>
            <person name="Westerberg I."/>
            <person name="Brannstrom I.O."/>
            <person name="Guillou S."/>
            <person name="Cros-Aarteil S."/>
            <person name="Calhoun S."/>
            <person name="Haridas S."/>
            <person name="Kuo A."/>
            <person name="Mondo S."/>
            <person name="Pangilinan J."/>
            <person name="Riley R."/>
            <person name="LaButti K."/>
            <person name="Andreopoulos B."/>
            <person name="Lipzen A."/>
            <person name="Chen C."/>
            <person name="Yan M."/>
            <person name="Daum C."/>
            <person name="Ng V."/>
            <person name="Clum A."/>
            <person name="Steindorff A."/>
            <person name="Ohm R.A."/>
            <person name="Martin F."/>
            <person name="Silar P."/>
            <person name="Natvig D.O."/>
            <person name="Lalanne C."/>
            <person name="Gautier V."/>
            <person name="Ament-Velasquez S.L."/>
            <person name="Kruys A."/>
            <person name="Hutchinson M.I."/>
            <person name="Powell A.J."/>
            <person name="Barry K."/>
            <person name="Miller A.N."/>
            <person name="Grigoriev I.V."/>
            <person name="Debuchy R."/>
            <person name="Gladieux P."/>
            <person name="Hiltunen Thoren M."/>
            <person name="Johannesson H."/>
        </authorList>
    </citation>
    <scope>NUCLEOTIDE SEQUENCE</scope>
    <source>
        <strain evidence="2">CBS 103.79</strain>
    </source>
</reference>
<name>A0AAN6RTK0_9PEZI</name>
<gene>
    <name evidence="2" type="ORF">C8A05DRAFT_33825</name>
</gene>
<organism evidence="2 3">
    <name type="scientific">Staphylotrichum tortipilum</name>
    <dbReference type="NCBI Taxonomy" id="2831512"/>
    <lineage>
        <taxon>Eukaryota</taxon>
        <taxon>Fungi</taxon>
        <taxon>Dikarya</taxon>
        <taxon>Ascomycota</taxon>
        <taxon>Pezizomycotina</taxon>
        <taxon>Sordariomycetes</taxon>
        <taxon>Sordariomycetidae</taxon>
        <taxon>Sordariales</taxon>
        <taxon>Chaetomiaceae</taxon>
        <taxon>Staphylotrichum</taxon>
    </lineage>
</organism>
<dbReference type="Proteomes" id="UP001303889">
    <property type="component" value="Unassembled WGS sequence"/>
</dbReference>
<feature type="region of interest" description="Disordered" evidence="1">
    <location>
        <begin position="51"/>
        <end position="127"/>
    </location>
</feature>
<accession>A0AAN6RTK0</accession>
<evidence type="ECO:0000313" key="2">
    <source>
        <dbReference type="EMBL" id="KAK3902480.1"/>
    </source>
</evidence>
<evidence type="ECO:0000313" key="3">
    <source>
        <dbReference type="Proteomes" id="UP001303889"/>
    </source>
</evidence>